<dbReference type="Proteomes" id="UP000579153">
    <property type="component" value="Unassembled WGS sequence"/>
</dbReference>
<organism evidence="2 3">
    <name type="scientific">Nonomuraea jabiensis</name>
    <dbReference type="NCBI Taxonomy" id="882448"/>
    <lineage>
        <taxon>Bacteria</taxon>
        <taxon>Bacillati</taxon>
        <taxon>Actinomycetota</taxon>
        <taxon>Actinomycetes</taxon>
        <taxon>Streptosporangiales</taxon>
        <taxon>Streptosporangiaceae</taxon>
        <taxon>Nonomuraea</taxon>
    </lineage>
</organism>
<dbReference type="AlphaFoldDB" id="A0A7W9G373"/>
<name>A0A7W9G373_9ACTN</name>
<feature type="region of interest" description="Disordered" evidence="1">
    <location>
        <begin position="1"/>
        <end position="46"/>
    </location>
</feature>
<protein>
    <submittedName>
        <fullName evidence="2">Uncharacterized protein</fullName>
    </submittedName>
</protein>
<keyword evidence="3" id="KW-1185">Reference proteome</keyword>
<reference evidence="2 3" key="1">
    <citation type="submission" date="2020-08" db="EMBL/GenBank/DDBJ databases">
        <title>Sequencing the genomes of 1000 actinobacteria strains.</title>
        <authorList>
            <person name="Klenk H.-P."/>
        </authorList>
    </citation>
    <scope>NUCLEOTIDE SEQUENCE [LARGE SCALE GENOMIC DNA]</scope>
    <source>
        <strain evidence="2 3">DSM 45507</strain>
    </source>
</reference>
<proteinExistence type="predicted"/>
<dbReference type="EMBL" id="JACHMB010000001">
    <property type="protein sequence ID" value="MBB5776385.1"/>
    <property type="molecule type" value="Genomic_DNA"/>
</dbReference>
<accession>A0A7W9G373</accession>
<sequence>MDTEAPEGHGGVQWAVRFPKDPGDRSQSPESPSWGSRMGRVLGGEGQPAVKVALSSASAASTSSLEIPSR</sequence>
<feature type="compositionally biased region" description="Polar residues" evidence="1">
    <location>
        <begin position="25"/>
        <end position="34"/>
    </location>
</feature>
<evidence type="ECO:0000313" key="2">
    <source>
        <dbReference type="EMBL" id="MBB5776385.1"/>
    </source>
</evidence>
<comment type="caution">
    <text evidence="2">The sequence shown here is derived from an EMBL/GenBank/DDBJ whole genome shotgun (WGS) entry which is preliminary data.</text>
</comment>
<evidence type="ECO:0000313" key="3">
    <source>
        <dbReference type="Proteomes" id="UP000579153"/>
    </source>
</evidence>
<gene>
    <name evidence="2" type="ORF">HD596_003141</name>
</gene>
<evidence type="ECO:0000256" key="1">
    <source>
        <dbReference type="SAM" id="MobiDB-lite"/>
    </source>
</evidence>